<evidence type="ECO:0000256" key="9">
    <source>
        <dbReference type="ARBA" id="ARBA00023163"/>
    </source>
</evidence>
<evidence type="ECO:0000256" key="8">
    <source>
        <dbReference type="ARBA" id="ARBA00023015"/>
    </source>
</evidence>
<dbReference type="InterPro" id="IPR028651">
    <property type="entry name" value="ING_fam"/>
</dbReference>
<feature type="compositionally biased region" description="Gly residues" evidence="14">
    <location>
        <begin position="327"/>
        <end position="340"/>
    </location>
</feature>
<keyword evidence="6 12" id="KW-0862">Zinc</keyword>
<comment type="similarity">
    <text evidence="2 12">Belongs to the ING family.</text>
</comment>
<dbReference type="Gene3D" id="3.30.40.10">
    <property type="entry name" value="Zinc/RING finger domain, C3HC4 (zinc finger)"/>
    <property type="match status" value="1"/>
</dbReference>
<keyword evidence="9" id="KW-0804">Transcription</keyword>
<evidence type="ECO:0000256" key="3">
    <source>
        <dbReference type="ARBA" id="ARBA00022604"/>
    </source>
</evidence>
<keyword evidence="8" id="KW-0805">Transcription regulation</keyword>
<evidence type="ECO:0000256" key="13">
    <source>
        <dbReference type="SAM" id="Coils"/>
    </source>
</evidence>
<feature type="coiled-coil region" evidence="13">
    <location>
        <begin position="80"/>
        <end position="107"/>
    </location>
</feature>
<keyword evidence="13" id="KW-0175">Coiled coil</keyword>
<keyword evidence="5 11" id="KW-0863">Zinc-finger</keyword>
<evidence type="ECO:0000313" key="16">
    <source>
        <dbReference type="EMBL" id="CAL1700209.1"/>
    </source>
</evidence>
<dbReference type="CDD" id="cd15505">
    <property type="entry name" value="PHD_ING"/>
    <property type="match status" value="1"/>
</dbReference>
<evidence type="ECO:0000256" key="7">
    <source>
        <dbReference type="ARBA" id="ARBA00022853"/>
    </source>
</evidence>
<reference evidence="17" key="1">
    <citation type="submission" date="2024-04" db="EMBL/GenBank/DDBJ databases">
        <authorList>
            <person name="Shaw F."/>
            <person name="Minotto A."/>
        </authorList>
    </citation>
    <scope>NUCLEOTIDE SEQUENCE [LARGE SCALE GENOMIC DNA]</scope>
</reference>
<dbReference type="InterPro" id="IPR013083">
    <property type="entry name" value="Znf_RING/FYVE/PHD"/>
</dbReference>
<evidence type="ECO:0000313" key="17">
    <source>
        <dbReference type="Proteomes" id="UP001497453"/>
    </source>
</evidence>
<feature type="compositionally biased region" description="Low complexity" evidence="14">
    <location>
        <begin position="198"/>
        <end position="211"/>
    </location>
</feature>
<keyword evidence="3" id="KW-0341">Growth regulation</keyword>
<comment type="function">
    <text evidence="12">Component of an histone acetyltransferase complex.</text>
</comment>
<evidence type="ECO:0000256" key="11">
    <source>
        <dbReference type="PROSITE-ProRule" id="PRU00146"/>
    </source>
</evidence>
<evidence type="ECO:0000256" key="10">
    <source>
        <dbReference type="ARBA" id="ARBA00023242"/>
    </source>
</evidence>
<sequence>MSTTNLEEAASVAAEFVSSLDNLPQEVQFLLAEMKHKDTRTQELQQEINNASSKYIRHSVKSANGTAQLSSKDTNIPAIVKANYAEIDRLAAEKQRLSERIVQLITRARARLEHDLNKVLILQGDLEPTIQGSYLAHGTRNPVHQVLDLLKGASNIVSISEVPATPTPTGAAAHPTKRRKLGSTTSSTVSIKLPSPAPVAASSAASSAAASHRSRLSQQVARQSPARQQRSSGRVTASVELEADQDAEGEEDLEENAEDNGEVEDQELYCFCQKLSYGEMVACDNPNCRYQWFHLPCVNLKPPLPHVWYCSECASQFGGVTTTTGTASGGASGGGGGSSGSGQRKGRKK</sequence>
<dbReference type="InterPro" id="IPR011011">
    <property type="entry name" value="Znf_FYVE_PHD"/>
</dbReference>
<evidence type="ECO:0000256" key="14">
    <source>
        <dbReference type="SAM" id="MobiDB-lite"/>
    </source>
</evidence>
<dbReference type="SMART" id="SM01408">
    <property type="entry name" value="ING"/>
    <property type="match status" value="1"/>
</dbReference>
<organism evidence="16 17">
    <name type="scientific">Somion occarium</name>
    <dbReference type="NCBI Taxonomy" id="3059160"/>
    <lineage>
        <taxon>Eukaryota</taxon>
        <taxon>Fungi</taxon>
        <taxon>Dikarya</taxon>
        <taxon>Basidiomycota</taxon>
        <taxon>Agaricomycotina</taxon>
        <taxon>Agaricomycetes</taxon>
        <taxon>Polyporales</taxon>
        <taxon>Cerrenaceae</taxon>
        <taxon>Somion</taxon>
    </lineage>
</organism>
<dbReference type="InterPro" id="IPR019787">
    <property type="entry name" value="Znf_PHD-finger"/>
</dbReference>
<evidence type="ECO:0000256" key="6">
    <source>
        <dbReference type="ARBA" id="ARBA00022833"/>
    </source>
</evidence>
<dbReference type="SMART" id="SM00249">
    <property type="entry name" value="PHD"/>
    <property type="match status" value="1"/>
</dbReference>
<gene>
    <name evidence="16" type="ORF">GFSPODELE1_LOCUS3043</name>
</gene>
<dbReference type="PROSITE" id="PS50016">
    <property type="entry name" value="ZF_PHD_2"/>
    <property type="match status" value="1"/>
</dbReference>
<dbReference type="PROSITE" id="PS01359">
    <property type="entry name" value="ZF_PHD_1"/>
    <property type="match status" value="1"/>
</dbReference>
<dbReference type="Proteomes" id="UP001497453">
    <property type="component" value="Chromosome 2"/>
</dbReference>
<dbReference type="InterPro" id="IPR024610">
    <property type="entry name" value="ING_N_histone-binding"/>
</dbReference>
<comment type="subunit">
    <text evidence="12">Component of an histone acetyltransferase complex. Interacts with H3K4me3 and to a lesser extent with H3K4me2.</text>
</comment>
<dbReference type="PANTHER" id="PTHR10333">
    <property type="entry name" value="INHIBITOR OF GROWTH PROTEIN"/>
    <property type="match status" value="1"/>
</dbReference>
<feature type="region of interest" description="Disordered" evidence="14">
    <location>
        <begin position="324"/>
        <end position="349"/>
    </location>
</feature>
<dbReference type="InterPro" id="IPR019786">
    <property type="entry name" value="Zinc_finger_PHD-type_CS"/>
</dbReference>
<feature type="region of interest" description="Disordered" evidence="14">
    <location>
        <begin position="161"/>
        <end position="261"/>
    </location>
</feature>
<dbReference type="PANTHER" id="PTHR10333:SF103">
    <property type="entry name" value="INHIBITOR OF GROWTH PROTEIN 3"/>
    <property type="match status" value="1"/>
</dbReference>
<name>A0ABP1D0F9_9APHY</name>
<feature type="compositionally biased region" description="Acidic residues" evidence="14">
    <location>
        <begin position="241"/>
        <end position="261"/>
    </location>
</feature>
<keyword evidence="17" id="KW-1185">Reference proteome</keyword>
<proteinExistence type="inferred from homology"/>
<dbReference type="EMBL" id="OZ037945">
    <property type="protein sequence ID" value="CAL1700209.1"/>
    <property type="molecule type" value="Genomic_DNA"/>
</dbReference>
<evidence type="ECO:0000256" key="5">
    <source>
        <dbReference type="ARBA" id="ARBA00022771"/>
    </source>
</evidence>
<feature type="compositionally biased region" description="Polar residues" evidence="14">
    <location>
        <begin position="216"/>
        <end position="235"/>
    </location>
</feature>
<dbReference type="CDD" id="cd16858">
    <property type="entry name" value="ING_ING3_Yng2p"/>
    <property type="match status" value="1"/>
</dbReference>
<evidence type="ECO:0000256" key="1">
    <source>
        <dbReference type="ARBA" id="ARBA00004123"/>
    </source>
</evidence>
<keyword evidence="4 12" id="KW-0479">Metal-binding</keyword>
<dbReference type="InterPro" id="IPR001965">
    <property type="entry name" value="Znf_PHD"/>
</dbReference>
<comment type="subcellular location">
    <subcellularLocation>
        <location evidence="1 12">Nucleus</location>
    </subcellularLocation>
</comment>
<feature type="compositionally biased region" description="Low complexity" evidence="14">
    <location>
        <begin position="163"/>
        <end position="174"/>
    </location>
</feature>
<protein>
    <recommendedName>
        <fullName evidence="12">Chromatin modification-related protein</fullName>
    </recommendedName>
</protein>
<evidence type="ECO:0000259" key="15">
    <source>
        <dbReference type="PROSITE" id="PS50016"/>
    </source>
</evidence>
<keyword evidence="7 12" id="KW-0156">Chromatin regulator</keyword>
<comment type="domain">
    <text evidence="12">The PHD-type zinc finger mediates the binding to H3K4me3.</text>
</comment>
<evidence type="ECO:0000256" key="4">
    <source>
        <dbReference type="ARBA" id="ARBA00022723"/>
    </source>
</evidence>
<dbReference type="Pfam" id="PF12998">
    <property type="entry name" value="ING"/>
    <property type="match status" value="1"/>
</dbReference>
<accession>A0ABP1D0F9</accession>
<evidence type="ECO:0000256" key="12">
    <source>
        <dbReference type="RuleBase" id="RU361213"/>
    </source>
</evidence>
<evidence type="ECO:0000256" key="2">
    <source>
        <dbReference type="ARBA" id="ARBA00010210"/>
    </source>
</evidence>
<feature type="domain" description="PHD-type" evidence="15">
    <location>
        <begin position="267"/>
        <end position="316"/>
    </location>
</feature>
<keyword evidence="10 12" id="KW-0539">Nucleus</keyword>
<dbReference type="SUPFAM" id="SSF57903">
    <property type="entry name" value="FYVE/PHD zinc finger"/>
    <property type="match status" value="1"/>
</dbReference>
<dbReference type="Gene3D" id="6.10.140.1740">
    <property type="match status" value="1"/>
</dbReference>